<accession>A0AAP2CRU3</accession>
<evidence type="ECO:0000259" key="2">
    <source>
        <dbReference type="Pfam" id="PF11845"/>
    </source>
</evidence>
<gene>
    <name evidence="3" type="ORF">IV417_13955</name>
</gene>
<feature type="domain" description="Tll0287-like" evidence="2">
    <location>
        <begin position="88"/>
        <end position="192"/>
    </location>
</feature>
<dbReference type="EMBL" id="JADQAZ010000003">
    <property type="protein sequence ID" value="MBT0958490.1"/>
    <property type="molecule type" value="Genomic_DNA"/>
</dbReference>
<evidence type="ECO:0000256" key="1">
    <source>
        <dbReference type="SAM" id="SignalP"/>
    </source>
</evidence>
<evidence type="ECO:0000313" key="3">
    <source>
        <dbReference type="EMBL" id="MBT0958490.1"/>
    </source>
</evidence>
<protein>
    <submittedName>
        <fullName evidence="3">DUF3365 domain-containing protein</fullName>
    </submittedName>
</protein>
<dbReference type="Pfam" id="PF11845">
    <property type="entry name" value="Tll0287-like"/>
    <property type="match status" value="1"/>
</dbReference>
<dbReference type="InterPro" id="IPR021796">
    <property type="entry name" value="Tll0287-like_dom"/>
</dbReference>
<dbReference type="AlphaFoldDB" id="A0AAP2CRU3"/>
<dbReference type="Proteomes" id="UP001315686">
    <property type="component" value="Unassembled WGS sequence"/>
</dbReference>
<keyword evidence="1" id="KW-0732">Signal</keyword>
<sequence>MTTLRLSIIGSFACLAIYLFATAPAPLPEVAPMDQSRVVQVENMFNAVNAINDAARSIYTQRIVGEGLKAGLKFSEDWAEPGVEAGPLPALFLRLAAGRMEAKPAPLGLYLGSDAPINQSNLFRGGQAEAFAQVKATREALIIPQGSGGLVGMYPDVASAAPCVSCHNEHADSPKTDWKLNDMMGATTWTYPKGQVPAAESLEVTEAFFASVEEAYGLYLAKAASFETPPPIGTEWPAPGQAALPDLASFMAEVRAKAAEAVMFELVLINSERSTNLRNLTQ</sequence>
<reference evidence="3 4" key="1">
    <citation type="journal article" date="2021" name="Arch. Microbiol.">
        <title>Harenicola maris gen. nov., sp. nov. isolated from the Sea of Japan shallow sediments.</title>
        <authorList>
            <person name="Romanenko L.A."/>
            <person name="Kurilenko V.V."/>
            <person name="Chernysheva N.Y."/>
            <person name="Tekutyeva L.A."/>
            <person name="Velansky P.V."/>
            <person name="Svetashev V.I."/>
            <person name="Isaeva M.P."/>
        </authorList>
    </citation>
    <scope>NUCLEOTIDE SEQUENCE [LARGE SCALE GENOMIC DNA]</scope>
    <source>
        <strain evidence="3 4">KMM 3653</strain>
    </source>
</reference>
<comment type="caution">
    <text evidence="3">The sequence shown here is derived from an EMBL/GenBank/DDBJ whole genome shotgun (WGS) entry which is preliminary data.</text>
</comment>
<proteinExistence type="predicted"/>
<feature type="signal peptide" evidence="1">
    <location>
        <begin position="1"/>
        <end position="21"/>
    </location>
</feature>
<feature type="chain" id="PRO_5042896384" evidence="1">
    <location>
        <begin position="22"/>
        <end position="282"/>
    </location>
</feature>
<organism evidence="3 4">
    <name type="scientific">Harenicola maris</name>
    <dbReference type="NCBI Taxonomy" id="2841044"/>
    <lineage>
        <taxon>Bacteria</taxon>
        <taxon>Pseudomonadati</taxon>
        <taxon>Pseudomonadota</taxon>
        <taxon>Alphaproteobacteria</taxon>
        <taxon>Rhodobacterales</taxon>
        <taxon>Paracoccaceae</taxon>
        <taxon>Harenicola</taxon>
    </lineage>
</organism>
<dbReference type="RefSeq" id="WP_327794723.1">
    <property type="nucleotide sequence ID" value="NZ_JADQAZ010000003.1"/>
</dbReference>
<keyword evidence="4" id="KW-1185">Reference proteome</keyword>
<name>A0AAP2CRU3_9RHOB</name>
<evidence type="ECO:0000313" key="4">
    <source>
        <dbReference type="Proteomes" id="UP001315686"/>
    </source>
</evidence>